<dbReference type="InterPro" id="IPR012334">
    <property type="entry name" value="Pectin_lyas_fold"/>
</dbReference>
<dbReference type="Pfam" id="PF02415">
    <property type="entry name" value="Chlam_PMP"/>
    <property type="match status" value="1"/>
</dbReference>
<evidence type="ECO:0000313" key="19">
    <source>
        <dbReference type="Proteomes" id="UP000241769"/>
    </source>
</evidence>
<keyword evidence="9" id="KW-0067">ATP-binding</keyword>
<protein>
    <submittedName>
        <fullName evidence="18">Filamentous hemagglutinin family outer membrane protein</fullName>
    </submittedName>
</protein>
<comment type="subcellular location">
    <subcellularLocation>
        <location evidence="1">Cell envelope</location>
    </subcellularLocation>
    <subcellularLocation>
        <location evidence="2">Cell outer membrane</location>
    </subcellularLocation>
    <subcellularLocation>
        <location evidence="3">Secreted</location>
    </subcellularLocation>
</comment>
<dbReference type="Gene3D" id="2.160.20.10">
    <property type="entry name" value="Single-stranded right-handed beta-helix, Pectin lyase-like"/>
    <property type="match status" value="1"/>
</dbReference>
<keyword evidence="5 15" id="KW-0812">Transmembrane</keyword>
<evidence type="ECO:0000256" key="12">
    <source>
        <dbReference type="ARBA" id="ARBA00023157"/>
    </source>
</evidence>
<dbReference type="SMART" id="SM00710">
    <property type="entry name" value="PbH1"/>
    <property type="match status" value="9"/>
</dbReference>
<keyword evidence="4" id="KW-0964">Secreted</keyword>
<dbReference type="SMART" id="SM00303">
    <property type="entry name" value="GPS"/>
    <property type="match status" value="1"/>
</dbReference>
<dbReference type="AlphaFoldDB" id="A0A2P6NDM0"/>
<dbReference type="EMBL" id="MDYQ01000111">
    <property type="protein sequence ID" value="PRP82064.1"/>
    <property type="molecule type" value="Genomic_DNA"/>
</dbReference>
<dbReference type="Gene3D" id="2.60.220.50">
    <property type="match status" value="1"/>
</dbReference>
<feature type="transmembrane region" description="Helical" evidence="15">
    <location>
        <begin position="810"/>
        <end position="836"/>
    </location>
</feature>
<dbReference type="CDD" id="cd00180">
    <property type="entry name" value="PKc"/>
    <property type="match status" value="1"/>
</dbReference>
<dbReference type="InterPro" id="IPR057244">
    <property type="entry name" value="GAIN_B"/>
</dbReference>
<evidence type="ECO:0000256" key="4">
    <source>
        <dbReference type="ARBA" id="ARBA00022525"/>
    </source>
</evidence>
<keyword evidence="11 15" id="KW-0472">Membrane</keyword>
<keyword evidence="8" id="KW-0418">Kinase</keyword>
<evidence type="ECO:0000313" key="18">
    <source>
        <dbReference type="EMBL" id="PRP82064.1"/>
    </source>
</evidence>
<evidence type="ECO:0000256" key="1">
    <source>
        <dbReference type="ARBA" id="ARBA00004196"/>
    </source>
</evidence>
<keyword evidence="19" id="KW-1185">Reference proteome</keyword>
<dbReference type="Proteomes" id="UP000241769">
    <property type="component" value="Unassembled WGS sequence"/>
</dbReference>
<keyword evidence="12" id="KW-1015">Disulfide bond</keyword>
<evidence type="ECO:0000256" key="8">
    <source>
        <dbReference type="ARBA" id="ARBA00022777"/>
    </source>
</evidence>
<feature type="domain" description="GAIN-B" evidence="17">
    <location>
        <begin position="641"/>
        <end position="786"/>
    </location>
</feature>
<evidence type="ECO:0000259" key="16">
    <source>
        <dbReference type="PROSITE" id="PS50011"/>
    </source>
</evidence>
<dbReference type="GO" id="GO:0004674">
    <property type="term" value="F:protein serine/threonine kinase activity"/>
    <property type="evidence" value="ECO:0007669"/>
    <property type="project" value="TreeGrafter"/>
</dbReference>
<evidence type="ECO:0000256" key="5">
    <source>
        <dbReference type="ARBA" id="ARBA00022692"/>
    </source>
</evidence>
<dbReference type="PROSITE" id="PS50011">
    <property type="entry name" value="PROTEIN_KINASE_DOM"/>
    <property type="match status" value="1"/>
</dbReference>
<dbReference type="SUPFAM" id="SSF51126">
    <property type="entry name" value="Pectin lyase-like"/>
    <property type="match status" value="3"/>
</dbReference>
<dbReference type="Gene3D" id="1.10.510.10">
    <property type="entry name" value="Transferase(Phosphotransferase) domain 1"/>
    <property type="match status" value="1"/>
</dbReference>
<dbReference type="PANTHER" id="PTHR44329">
    <property type="entry name" value="SERINE/THREONINE-PROTEIN KINASE TNNI3K-RELATED"/>
    <property type="match status" value="1"/>
</dbReference>
<keyword evidence="6" id="KW-0732">Signal</keyword>
<dbReference type="Pfam" id="PF01825">
    <property type="entry name" value="GPS"/>
    <property type="match status" value="1"/>
</dbReference>
<dbReference type="InterPro" id="IPR006626">
    <property type="entry name" value="PbH1"/>
</dbReference>
<dbReference type="PROSITE" id="PS50221">
    <property type="entry name" value="GAIN_B"/>
    <property type="match status" value="1"/>
</dbReference>
<sequence>MVLRNNRIGSATSEYSGSISNAWSNAPNAGCTLFDLIVDSYTPESTSLSARGHLTLLLSTQYETSIVTGSIDFNNIPQVEIFNLSFRRARISFSEVQNVTISDSNFTTSPLYISSSSSKTVVTILRSILEQNTVAALSVTNGTLTVSNCTFSSNTQRAIYHNNAPTPLVVINSTFDNNSLSGNDGGAIWAGYNITITDGHFLQNSANQGGAIHSDGGSISCTRCYFDSNTATTGDGGSIWASRNIRLESSTVMRSITKNAGGIYGQNISIDNTTFYRNLAGDGGAIYCAGDVLQLNNTDILYNNATGLGGGIYMVGSTLMIYNEGLSNISYNMAGQSGGAIYAPRAYVTIEWAVFISNSALSPAGNGGAMMANTVLLDNTLLLGNSAGASGGALHVESLIADGTSFRNNTAAGAGGCVYGSGQVGFHHSNIIGCQSGSIGGGGVYADSVSIAKCYVAYNDALYGGGVCAIREITVADAVFSYNNALDGGGIYSPNSCSIVTSDFRNNTAITYPSYDISSSSRLYGVTIYPCDSGSTLYYTRGTILISGHHLNEISVTMNLRFQGQKITTYTRSDNAITFRPSVLTAVDAPVSLMLGGVNVARTISFDAFDVQMQDFLNTLYTFVPSLTDYMLNGSVTFSSDRLNLSAVTLQQNVTAEISTHLGGVTLPPGVIEPESMTSGSYLLYYTTREIPAEFETNVTTFAPVAGISLYHSNGSEIIVKKTETPIIIQFNMDRDNNSLHCGFWDESLLRWSTEGCNTTYSSLVYKCYCNHLTNFTIISKGNDNGNRSTPITGNGGNPMVSNLSGLNNGLGIILGAALGGCLTIVMVIVIIVLLYKRKMKRGASHISLDTVGELAGKIQYKSKIYDGNCSTVWEGLYSDTNQVAIKVVKIEYRARLMEEAISLRSCISTKSSPLKVEFVCQTLTVDGVAVSRVVMEWMNSGSLEAYMERHKLNSEMAYNIGSHVIKGLSYLEDNNVVHNQICPKKILLSIEGNVILAKICGFSRCVHSGHISPKEDRSAYSSPEAVQGQPVTPASDMWSFGILLWRIMSGTEPYQQQDKMYQQIGNGVVPQIEPRWNLTIRTIIEQCCRMTPKERMTPRAIVRRFQMSEHNSTSNVHDEFDPYGMIDDDLDEREVR</sequence>
<dbReference type="STRING" id="1890364.A0A2P6NDM0"/>
<gene>
    <name evidence="18" type="ORF">PROFUN_03754</name>
</gene>
<comment type="caution">
    <text evidence="18">The sequence shown here is derived from an EMBL/GenBank/DDBJ whole genome shotgun (WGS) entry which is preliminary data.</text>
</comment>
<evidence type="ECO:0000256" key="13">
    <source>
        <dbReference type="ARBA" id="ARBA00023237"/>
    </source>
</evidence>
<dbReference type="PANTHER" id="PTHR44329:SF298">
    <property type="entry name" value="MIXED LINEAGE KINASE DOMAIN-LIKE PROTEIN"/>
    <property type="match status" value="1"/>
</dbReference>
<dbReference type="InterPro" id="IPR046338">
    <property type="entry name" value="GAIN_dom_sf"/>
</dbReference>
<evidence type="ECO:0000256" key="15">
    <source>
        <dbReference type="SAM" id="Phobius"/>
    </source>
</evidence>
<dbReference type="GO" id="GO:0005524">
    <property type="term" value="F:ATP binding"/>
    <property type="evidence" value="ECO:0007669"/>
    <property type="project" value="UniProtKB-KW"/>
</dbReference>
<organism evidence="18 19">
    <name type="scientific">Planoprotostelium fungivorum</name>
    <dbReference type="NCBI Taxonomy" id="1890364"/>
    <lineage>
        <taxon>Eukaryota</taxon>
        <taxon>Amoebozoa</taxon>
        <taxon>Evosea</taxon>
        <taxon>Variosea</taxon>
        <taxon>Cavosteliida</taxon>
        <taxon>Cavosteliaceae</taxon>
        <taxon>Planoprotostelium</taxon>
    </lineage>
</organism>
<feature type="region of interest" description="Disordered" evidence="14">
    <location>
        <begin position="1111"/>
        <end position="1137"/>
    </location>
</feature>
<dbReference type="InParanoid" id="A0A2P6NDM0"/>
<evidence type="ECO:0000259" key="17">
    <source>
        <dbReference type="PROSITE" id="PS50221"/>
    </source>
</evidence>
<dbReference type="Pfam" id="PF07714">
    <property type="entry name" value="PK_Tyr_Ser-Thr"/>
    <property type="match status" value="1"/>
</dbReference>
<dbReference type="InterPro" id="IPR000719">
    <property type="entry name" value="Prot_kinase_dom"/>
</dbReference>
<evidence type="ECO:0000256" key="10">
    <source>
        <dbReference type="ARBA" id="ARBA00022989"/>
    </source>
</evidence>
<dbReference type="NCBIfam" id="TIGR01376">
    <property type="entry name" value="POMP_repeat"/>
    <property type="match status" value="1"/>
</dbReference>
<evidence type="ECO:0000256" key="7">
    <source>
        <dbReference type="ARBA" id="ARBA00022741"/>
    </source>
</evidence>
<dbReference type="OrthoDB" id="1915767at2759"/>
<proteinExistence type="predicted"/>
<evidence type="ECO:0000256" key="6">
    <source>
        <dbReference type="ARBA" id="ARBA00022729"/>
    </source>
</evidence>
<dbReference type="InterPro" id="IPR011050">
    <property type="entry name" value="Pectin_lyase_fold/virulence"/>
</dbReference>
<dbReference type="InterPro" id="IPR051681">
    <property type="entry name" value="Ser/Thr_Kinases-Pseudokinases"/>
</dbReference>
<reference evidence="18 19" key="1">
    <citation type="journal article" date="2018" name="Genome Biol. Evol.">
        <title>Multiple Roots of Fruiting Body Formation in Amoebozoa.</title>
        <authorList>
            <person name="Hillmann F."/>
            <person name="Forbes G."/>
            <person name="Novohradska S."/>
            <person name="Ferling I."/>
            <person name="Riege K."/>
            <person name="Groth M."/>
            <person name="Westermann M."/>
            <person name="Marz M."/>
            <person name="Spaller T."/>
            <person name="Winckler T."/>
            <person name="Schaap P."/>
            <person name="Glockner G."/>
        </authorList>
    </citation>
    <scope>NUCLEOTIDE SEQUENCE [LARGE SCALE GENOMIC DNA]</scope>
    <source>
        <strain evidence="18 19">Jena</strain>
    </source>
</reference>
<evidence type="ECO:0000256" key="11">
    <source>
        <dbReference type="ARBA" id="ARBA00023136"/>
    </source>
</evidence>
<name>A0A2P6NDM0_9EUKA</name>
<dbReference type="InterPro" id="IPR001245">
    <property type="entry name" value="Ser-Thr/Tyr_kinase_cat_dom"/>
</dbReference>
<feature type="domain" description="Protein kinase" evidence="16">
    <location>
        <begin position="859"/>
        <end position="1121"/>
    </location>
</feature>
<evidence type="ECO:0000256" key="9">
    <source>
        <dbReference type="ARBA" id="ARBA00022840"/>
    </source>
</evidence>
<evidence type="ECO:0000256" key="3">
    <source>
        <dbReference type="ARBA" id="ARBA00004613"/>
    </source>
</evidence>
<accession>A0A2P6NDM0</accession>
<keyword evidence="8" id="KW-0808">Transferase</keyword>
<dbReference type="GO" id="GO:0005576">
    <property type="term" value="C:extracellular region"/>
    <property type="evidence" value="ECO:0007669"/>
    <property type="project" value="UniProtKB-SubCell"/>
</dbReference>
<keyword evidence="10 15" id="KW-1133">Transmembrane helix</keyword>
<dbReference type="InterPro" id="IPR011009">
    <property type="entry name" value="Kinase-like_dom_sf"/>
</dbReference>
<evidence type="ECO:0000256" key="2">
    <source>
        <dbReference type="ARBA" id="ARBA00004442"/>
    </source>
</evidence>
<keyword evidence="7" id="KW-0547">Nucleotide-binding</keyword>
<dbReference type="InterPro" id="IPR003368">
    <property type="entry name" value="POMP_repeat"/>
</dbReference>
<keyword evidence="13" id="KW-0998">Cell outer membrane</keyword>
<evidence type="ECO:0000256" key="14">
    <source>
        <dbReference type="SAM" id="MobiDB-lite"/>
    </source>
</evidence>
<dbReference type="SUPFAM" id="SSF56112">
    <property type="entry name" value="Protein kinase-like (PK-like)"/>
    <property type="match status" value="1"/>
</dbReference>
<feature type="compositionally biased region" description="Acidic residues" evidence="14">
    <location>
        <begin position="1127"/>
        <end position="1137"/>
    </location>
</feature>
<dbReference type="InterPro" id="IPR000203">
    <property type="entry name" value="GPS"/>
</dbReference>